<dbReference type="EMBL" id="JAPDRP010000005">
    <property type="protein sequence ID" value="KAJ9647168.1"/>
    <property type="molecule type" value="Genomic_DNA"/>
</dbReference>
<protein>
    <submittedName>
        <fullName evidence="1">Uncharacterized protein</fullName>
    </submittedName>
</protein>
<evidence type="ECO:0000313" key="2">
    <source>
        <dbReference type="Proteomes" id="UP001172680"/>
    </source>
</evidence>
<keyword evidence="2" id="KW-1185">Reference proteome</keyword>
<name>A0ACC2ZHZ4_9PEZI</name>
<feature type="non-terminal residue" evidence="1">
    <location>
        <position position="1"/>
    </location>
</feature>
<organism evidence="1 2">
    <name type="scientific">Coniosporium tulheliwenetii</name>
    <dbReference type="NCBI Taxonomy" id="3383036"/>
    <lineage>
        <taxon>Eukaryota</taxon>
        <taxon>Fungi</taxon>
        <taxon>Dikarya</taxon>
        <taxon>Ascomycota</taxon>
        <taxon>Pezizomycotina</taxon>
        <taxon>Dothideomycetes</taxon>
        <taxon>Dothideomycetes incertae sedis</taxon>
        <taxon>Coniosporium</taxon>
    </lineage>
</organism>
<accession>A0ACC2ZHZ4</accession>
<sequence length="162" mass="18105">LLLCFVSLVRPYKPSVKMKPLRIAASAELHAGREQVSRSTNTLLFFDGRAGAVRNGVEYTASEIPHIFRNDCLQVVNPGILPAFPGCVYRTNTIRKGGPKPYYVGDPAGKAPGFSKTVWNHIKDHLRYTSYLQKKSKFWAGWHGLWGIKKANPGLLKYSFAL</sequence>
<evidence type="ECO:0000313" key="1">
    <source>
        <dbReference type="EMBL" id="KAJ9647168.1"/>
    </source>
</evidence>
<dbReference type="Proteomes" id="UP001172680">
    <property type="component" value="Unassembled WGS sequence"/>
</dbReference>
<proteinExistence type="predicted"/>
<comment type="caution">
    <text evidence="1">The sequence shown here is derived from an EMBL/GenBank/DDBJ whole genome shotgun (WGS) entry which is preliminary data.</text>
</comment>
<gene>
    <name evidence="1" type="ORF">H2199_002155</name>
</gene>
<reference evidence="1" key="1">
    <citation type="submission" date="2022-10" db="EMBL/GenBank/DDBJ databases">
        <title>Culturing micro-colonial fungi from biological soil crusts in the Mojave desert and describing Neophaeococcomyces mojavensis, and introducing the new genera and species Taxawa tesnikishii.</title>
        <authorList>
            <person name="Kurbessoian T."/>
            <person name="Stajich J.E."/>
        </authorList>
    </citation>
    <scope>NUCLEOTIDE SEQUENCE</scope>
    <source>
        <strain evidence="1">JES_115</strain>
    </source>
</reference>